<dbReference type="PANTHER" id="PTHR12306">
    <property type="entry name" value="CELL DEATH ACTIVATOR CIDE"/>
    <property type="match status" value="1"/>
</dbReference>
<dbReference type="Ensembl" id="ENSOSIT00000011130.1">
    <property type="protein sequence ID" value="ENSOSIP00000010474.1"/>
    <property type="gene ID" value="ENSOSIG00000006430.1"/>
</dbReference>
<evidence type="ECO:0000256" key="1">
    <source>
        <dbReference type="ARBA" id="ARBA00022703"/>
    </source>
</evidence>
<keyword evidence="5" id="KW-1185">Reference proteome</keyword>
<organism evidence="4 5">
    <name type="scientific">Oryzias sinensis</name>
    <name type="common">Chinese medaka</name>
    <dbReference type="NCBI Taxonomy" id="183150"/>
    <lineage>
        <taxon>Eukaryota</taxon>
        <taxon>Metazoa</taxon>
        <taxon>Chordata</taxon>
        <taxon>Craniata</taxon>
        <taxon>Vertebrata</taxon>
        <taxon>Euteleostomi</taxon>
        <taxon>Actinopterygii</taxon>
        <taxon>Neopterygii</taxon>
        <taxon>Teleostei</taxon>
        <taxon>Neoteleostei</taxon>
        <taxon>Acanthomorphata</taxon>
        <taxon>Ovalentaria</taxon>
        <taxon>Atherinomorphae</taxon>
        <taxon>Beloniformes</taxon>
        <taxon>Adrianichthyidae</taxon>
        <taxon>Oryziinae</taxon>
        <taxon>Oryzias</taxon>
    </lineage>
</organism>
<accession>A0A8C7XBN5</accession>
<dbReference type="PANTHER" id="PTHR12306:SF10">
    <property type="entry name" value="LIPID TRANSFERASE CIDEB"/>
    <property type="match status" value="1"/>
</dbReference>
<dbReference type="SMART" id="SM00266">
    <property type="entry name" value="CAD"/>
    <property type="match status" value="1"/>
</dbReference>
<dbReference type="SUPFAM" id="SSF54277">
    <property type="entry name" value="CAD &amp; PB1 domains"/>
    <property type="match status" value="1"/>
</dbReference>
<name>A0A8C7XBN5_9TELE</name>
<dbReference type="AlphaFoldDB" id="A0A8C7XBN5"/>
<feature type="domain" description="CIDE-N" evidence="3">
    <location>
        <begin position="32"/>
        <end position="111"/>
    </location>
</feature>
<keyword evidence="1 2" id="KW-0053">Apoptosis</keyword>
<evidence type="ECO:0000313" key="4">
    <source>
        <dbReference type="Ensembl" id="ENSOSIP00000010474.1"/>
    </source>
</evidence>
<evidence type="ECO:0000256" key="2">
    <source>
        <dbReference type="PROSITE-ProRule" id="PRU00447"/>
    </source>
</evidence>
<dbReference type="InterPro" id="IPR003508">
    <property type="entry name" value="CIDE-N_dom"/>
</dbReference>
<evidence type="ECO:0000313" key="5">
    <source>
        <dbReference type="Proteomes" id="UP000694383"/>
    </source>
</evidence>
<protein>
    <submittedName>
        <fullName evidence="4">Cell death inducing DFFA like effector b</fullName>
    </submittedName>
</protein>
<sequence length="221" mass="24591">MNFALLSFRSALSPHQEQSPVCVTQTVPIFCPKQNTQKRQGSKRGEQKTGKYGNHVVIDQACQALLMSLSALSLCLVCEEDGTEVDSDEFLMTLPDNIMLMALRPGQAWSPQAGSVVLKDQNKPRTGRDIARVTFDLYRISPKDVFGSLNVKATFQGLYSVSADFQCLGPKKVLREMLRVASTLLQAAGHLLITTASMIRRIIEGTELWQPQRAEYTAKWN</sequence>
<reference evidence="4" key="1">
    <citation type="submission" date="2025-08" db="UniProtKB">
        <authorList>
            <consortium name="Ensembl"/>
        </authorList>
    </citation>
    <scope>IDENTIFICATION</scope>
</reference>
<dbReference type="Gene3D" id="3.10.20.10">
    <property type="match status" value="1"/>
</dbReference>
<dbReference type="Pfam" id="PF02017">
    <property type="entry name" value="CIDE-N"/>
    <property type="match status" value="1"/>
</dbReference>
<dbReference type="Proteomes" id="UP000694383">
    <property type="component" value="Unplaced"/>
</dbReference>
<dbReference type="GeneTree" id="ENSGT00390000018596"/>
<evidence type="ECO:0000259" key="3">
    <source>
        <dbReference type="PROSITE" id="PS51135"/>
    </source>
</evidence>
<dbReference type="PROSITE" id="PS51135">
    <property type="entry name" value="CIDE_N"/>
    <property type="match status" value="1"/>
</dbReference>
<dbReference type="GO" id="GO:0042981">
    <property type="term" value="P:regulation of apoptotic process"/>
    <property type="evidence" value="ECO:0007669"/>
    <property type="project" value="TreeGrafter"/>
</dbReference>
<proteinExistence type="predicted"/>
<reference evidence="4" key="2">
    <citation type="submission" date="2025-09" db="UniProtKB">
        <authorList>
            <consortium name="Ensembl"/>
        </authorList>
    </citation>
    <scope>IDENTIFICATION</scope>
</reference>
<dbReference type="GO" id="GO:0006915">
    <property type="term" value="P:apoptotic process"/>
    <property type="evidence" value="ECO:0007669"/>
    <property type="project" value="UniProtKB-UniRule"/>
</dbReference>